<sequence>ALTAQHAERAAGAHRLRRPDPPGRRTAPGPRVSTSQHGVNIAGARH</sequence>
<comment type="caution">
    <text evidence="2">The sequence shown here is derived from an EMBL/GenBank/DDBJ whole genome shotgun (WGS) entry which is preliminary data.</text>
</comment>
<gene>
    <name evidence="2" type="ORF">G3I43_06065</name>
</gene>
<dbReference type="AlphaFoldDB" id="A0A6G3SLL3"/>
<evidence type="ECO:0000313" key="2">
    <source>
        <dbReference type="EMBL" id="NEB83753.1"/>
    </source>
</evidence>
<feature type="region of interest" description="Disordered" evidence="1">
    <location>
        <begin position="1"/>
        <end position="46"/>
    </location>
</feature>
<proteinExistence type="predicted"/>
<reference evidence="2" key="1">
    <citation type="submission" date="2020-01" db="EMBL/GenBank/DDBJ databases">
        <title>Insect and environment-associated Actinomycetes.</title>
        <authorList>
            <person name="Currrie C."/>
            <person name="Chevrette M."/>
            <person name="Carlson C."/>
            <person name="Stubbendieck R."/>
            <person name="Wendt-Pienkowski E."/>
        </authorList>
    </citation>
    <scope>NUCLEOTIDE SEQUENCE</scope>
    <source>
        <strain evidence="2">SID505</strain>
    </source>
</reference>
<feature type="non-terminal residue" evidence="2">
    <location>
        <position position="1"/>
    </location>
</feature>
<feature type="compositionally biased region" description="Basic and acidic residues" evidence="1">
    <location>
        <begin position="1"/>
        <end position="11"/>
    </location>
</feature>
<dbReference type="EMBL" id="JAAGMK010000144">
    <property type="protein sequence ID" value="NEB83753.1"/>
    <property type="molecule type" value="Genomic_DNA"/>
</dbReference>
<evidence type="ECO:0000256" key="1">
    <source>
        <dbReference type="SAM" id="MobiDB-lite"/>
    </source>
</evidence>
<protein>
    <submittedName>
        <fullName evidence="2">GntR family transcriptional regulator</fullName>
    </submittedName>
</protein>
<organism evidence="2">
    <name type="scientific">Streptomyces anulatus</name>
    <name type="common">Streptomyces chrysomallus</name>
    <dbReference type="NCBI Taxonomy" id="1892"/>
    <lineage>
        <taxon>Bacteria</taxon>
        <taxon>Bacillati</taxon>
        <taxon>Actinomycetota</taxon>
        <taxon>Actinomycetes</taxon>
        <taxon>Kitasatosporales</taxon>
        <taxon>Streptomycetaceae</taxon>
        <taxon>Streptomyces</taxon>
    </lineage>
</organism>
<name>A0A6G3SLL3_STRAQ</name>
<accession>A0A6G3SLL3</accession>